<dbReference type="Gramene" id="TRITD6Av1G194080.1">
    <property type="protein sequence ID" value="TRITD6Av1G194080.1"/>
    <property type="gene ID" value="TRITD6Av1G194080"/>
</dbReference>
<feature type="transmembrane region" description="Helical" evidence="1">
    <location>
        <begin position="12"/>
        <end position="34"/>
    </location>
</feature>
<sequence>MPFHANVVPMTSFSFSNLLFLISCNVMLVFPLFFMSTFRVSRRGNCSQGGGEDCQVRISYLCIHDFLQVCPLDLGGIPPVISFLNGWTSTSTHSGDRNKTEHM</sequence>
<keyword evidence="1" id="KW-1133">Transmembrane helix</keyword>
<evidence type="ECO:0000313" key="2">
    <source>
        <dbReference type="EMBL" id="VAI49671.1"/>
    </source>
</evidence>
<gene>
    <name evidence="2" type="ORF">TRITD_6Av1G194080</name>
</gene>
<keyword evidence="3" id="KW-1185">Reference proteome</keyword>
<keyword evidence="1" id="KW-0812">Transmembrane</keyword>
<accession>A0A9R0Y793</accession>
<dbReference type="Proteomes" id="UP000324705">
    <property type="component" value="Chromosome 6A"/>
</dbReference>
<organism evidence="2 3">
    <name type="scientific">Triticum turgidum subsp. durum</name>
    <name type="common">Durum wheat</name>
    <name type="synonym">Triticum durum</name>
    <dbReference type="NCBI Taxonomy" id="4567"/>
    <lineage>
        <taxon>Eukaryota</taxon>
        <taxon>Viridiplantae</taxon>
        <taxon>Streptophyta</taxon>
        <taxon>Embryophyta</taxon>
        <taxon>Tracheophyta</taxon>
        <taxon>Spermatophyta</taxon>
        <taxon>Magnoliopsida</taxon>
        <taxon>Liliopsida</taxon>
        <taxon>Poales</taxon>
        <taxon>Poaceae</taxon>
        <taxon>BOP clade</taxon>
        <taxon>Pooideae</taxon>
        <taxon>Triticodae</taxon>
        <taxon>Triticeae</taxon>
        <taxon>Triticinae</taxon>
        <taxon>Triticum</taxon>
    </lineage>
</organism>
<evidence type="ECO:0000313" key="3">
    <source>
        <dbReference type="Proteomes" id="UP000324705"/>
    </source>
</evidence>
<proteinExistence type="predicted"/>
<dbReference type="AlphaFoldDB" id="A0A9R0Y793"/>
<protein>
    <submittedName>
        <fullName evidence="2">Uncharacterized protein</fullName>
    </submittedName>
</protein>
<keyword evidence="1" id="KW-0472">Membrane</keyword>
<reference evidence="2 3" key="1">
    <citation type="submission" date="2017-09" db="EMBL/GenBank/DDBJ databases">
        <authorList>
            <consortium name="International Durum Wheat Genome Sequencing Consortium (IDWGSC)"/>
            <person name="Milanesi L."/>
        </authorList>
    </citation>
    <scope>NUCLEOTIDE SEQUENCE [LARGE SCALE GENOMIC DNA]</scope>
    <source>
        <strain evidence="3">cv. Svevo</strain>
    </source>
</reference>
<dbReference type="EMBL" id="LT934121">
    <property type="protein sequence ID" value="VAI49671.1"/>
    <property type="molecule type" value="Genomic_DNA"/>
</dbReference>
<name>A0A9R0Y793_TRITD</name>
<evidence type="ECO:0000256" key="1">
    <source>
        <dbReference type="SAM" id="Phobius"/>
    </source>
</evidence>